<feature type="transmembrane region" description="Helical" evidence="2">
    <location>
        <begin position="56"/>
        <end position="78"/>
    </location>
</feature>
<keyword evidence="2" id="KW-0812">Transmembrane</keyword>
<gene>
    <name evidence="4" type="ORF">E4A49_04335</name>
</gene>
<feature type="domain" description="DUF3592" evidence="3">
    <location>
        <begin position="95"/>
        <end position="162"/>
    </location>
</feature>
<reference evidence="4 5" key="1">
    <citation type="submission" date="2019-03" db="EMBL/GenBank/DDBJ databases">
        <title>Reclassification of Micrococcus aloeverae and Micrococcus yunnanensis as later heterotypic synonyms of Micrococcus luteus.</title>
        <authorList>
            <person name="Huang C.-H."/>
        </authorList>
    </citation>
    <scope>NUCLEOTIDE SEQUENCE [LARGE SCALE GENOMIC DNA]</scope>
    <source>
        <strain evidence="4 5">BCRC 12151</strain>
    </source>
</reference>
<evidence type="ECO:0000259" key="3">
    <source>
        <dbReference type="Pfam" id="PF12158"/>
    </source>
</evidence>
<organism evidence="4 5">
    <name type="scientific">Micrococcus lylae</name>
    <dbReference type="NCBI Taxonomy" id="1273"/>
    <lineage>
        <taxon>Bacteria</taxon>
        <taxon>Bacillati</taxon>
        <taxon>Actinomycetota</taxon>
        <taxon>Actinomycetes</taxon>
        <taxon>Micrococcales</taxon>
        <taxon>Micrococcaceae</taxon>
        <taxon>Micrococcus</taxon>
    </lineage>
</organism>
<evidence type="ECO:0000313" key="5">
    <source>
        <dbReference type="Proteomes" id="UP000297477"/>
    </source>
</evidence>
<keyword evidence="2" id="KW-1133">Transmembrane helix</keyword>
<dbReference type="InterPro" id="IPR021994">
    <property type="entry name" value="DUF3592"/>
</dbReference>
<feature type="transmembrane region" description="Helical" evidence="2">
    <location>
        <begin position="180"/>
        <end position="204"/>
    </location>
</feature>
<evidence type="ECO:0000256" key="1">
    <source>
        <dbReference type="SAM" id="MobiDB-lite"/>
    </source>
</evidence>
<feature type="region of interest" description="Disordered" evidence="1">
    <location>
        <begin position="1"/>
        <end position="40"/>
    </location>
</feature>
<evidence type="ECO:0000256" key="2">
    <source>
        <dbReference type="SAM" id="Phobius"/>
    </source>
</evidence>
<accession>A0ABY2K0W4</accession>
<proteinExistence type="predicted"/>
<comment type="caution">
    <text evidence="4">The sequence shown here is derived from an EMBL/GenBank/DDBJ whole genome shotgun (WGS) entry which is preliminary data.</text>
</comment>
<dbReference type="EMBL" id="SPKT01000006">
    <property type="protein sequence ID" value="TFH99973.1"/>
    <property type="molecule type" value="Genomic_DNA"/>
</dbReference>
<name>A0ABY2K0W4_9MICC</name>
<protein>
    <submittedName>
        <fullName evidence="4">DUF3592 domain-containing protein</fullName>
    </submittedName>
</protein>
<keyword evidence="2" id="KW-0472">Membrane</keyword>
<dbReference type="Pfam" id="PF12158">
    <property type="entry name" value="DUF3592"/>
    <property type="match status" value="1"/>
</dbReference>
<sequence length="210" mass="22963">MDTIPSRRSFPRPGPCASVSPGQGWPQAAGQTDSRKAREAEEGTLLGFGPGGFSTFQLMFAAVPLFMIAIAGWGLVSVARRRADANRIVRVGQRVQGKVITAYVGQSGSGDNRQTYIVETIEFMTLDGRTVRASPTYSDVGLTDRGGMFVTVVYDPQDPSRFLAPQDGQELRMRGHGVQIGVRVFIILFALFFLVSSQLMFFSFTSLLDR</sequence>
<evidence type="ECO:0000313" key="4">
    <source>
        <dbReference type="EMBL" id="TFH99973.1"/>
    </source>
</evidence>
<dbReference type="Proteomes" id="UP000297477">
    <property type="component" value="Unassembled WGS sequence"/>
</dbReference>
<keyword evidence="5" id="KW-1185">Reference proteome</keyword>